<evidence type="ECO:0000313" key="3">
    <source>
        <dbReference type="EMBL" id="KAH7135369.1"/>
    </source>
</evidence>
<dbReference type="PRINTS" id="PR00081">
    <property type="entry name" value="GDHRDH"/>
</dbReference>
<dbReference type="Gene3D" id="3.40.50.720">
    <property type="entry name" value="NAD(P)-binding Rossmann-like Domain"/>
    <property type="match status" value="1"/>
</dbReference>
<dbReference type="AlphaFoldDB" id="A0A9P9E9Y7"/>
<reference evidence="3" key="1">
    <citation type="journal article" date="2021" name="Nat. Commun.">
        <title>Genetic determinants of endophytism in the Arabidopsis root mycobiome.</title>
        <authorList>
            <person name="Mesny F."/>
            <person name="Miyauchi S."/>
            <person name="Thiergart T."/>
            <person name="Pickel B."/>
            <person name="Atanasova L."/>
            <person name="Karlsson M."/>
            <person name="Huettel B."/>
            <person name="Barry K.W."/>
            <person name="Haridas S."/>
            <person name="Chen C."/>
            <person name="Bauer D."/>
            <person name="Andreopoulos W."/>
            <person name="Pangilinan J."/>
            <person name="LaButti K."/>
            <person name="Riley R."/>
            <person name="Lipzen A."/>
            <person name="Clum A."/>
            <person name="Drula E."/>
            <person name="Henrissat B."/>
            <person name="Kohler A."/>
            <person name="Grigoriev I.V."/>
            <person name="Martin F.M."/>
            <person name="Hacquard S."/>
        </authorList>
    </citation>
    <scope>NUCLEOTIDE SEQUENCE</scope>
    <source>
        <strain evidence="3">MPI-CAGE-CH-0243</strain>
    </source>
</reference>
<dbReference type="GO" id="GO:0050664">
    <property type="term" value="F:oxidoreductase activity, acting on NAD(P)H, oxygen as acceptor"/>
    <property type="evidence" value="ECO:0007669"/>
    <property type="project" value="TreeGrafter"/>
</dbReference>
<comment type="similarity">
    <text evidence="1">Belongs to the short-chain dehydrogenases/reductases (SDR) family.</text>
</comment>
<dbReference type="PANTHER" id="PTHR43008:SF10">
    <property type="entry name" value="CHAIN DEHYDROGENASE_OXIDOREDUCTASE, PUTATIVE (AFU_ORTHOLOGUE AFUA_2G15740)-RELATED"/>
    <property type="match status" value="1"/>
</dbReference>
<keyword evidence="4" id="KW-1185">Reference proteome</keyword>
<dbReference type="SUPFAM" id="SSF51735">
    <property type="entry name" value="NAD(P)-binding Rossmann-fold domains"/>
    <property type="match status" value="1"/>
</dbReference>
<evidence type="ECO:0000256" key="2">
    <source>
        <dbReference type="ARBA" id="ARBA00023002"/>
    </source>
</evidence>
<evidence type="ECO:0000256" key="1">
    <source>
        <dbReference type="ARBA" id="ARBA00006484"/>
    </source>
</evidence>
<name>A0A9P9E9Y7_9PLEO</name>
<comment type="caution">
    <text evidence="3">The sequence shown here is derived from an EMBL/GenBank/DDBJ whole genome shotgun (WGS) entry which is preliminary data.</text>
</comment>
<dbReference type="Pfam" id="PF13561">
    <property type="entry name" value="adh_short_C2"/>
    <property type="match status" value="1"/>
</dbReference>
<dbReference type="EMBL" id="JAGMWT010000002">
    <property type="protein sequence ID" value="KAH7135369.1"/>
    <property type="molecule type" value="Genomic_DNA"/>
</dbReference>
<dbReference type="PANTHER" id="PTHR43008">
    <property type="entry name" value="BENZIL REDUCTASE"/>
    <property type="match status" value="1"/>
</dbReference>
<organism evidence="3 4">
    <name type="scientific">Dendryphion nanum</name>
    <dbReference type="NCBI Taxonomy" id="256645"/>
    <lineage>
        <taxon>Eukaryota</taxon>
        <taxon>Fungi</taxon>
        <taxon>Dikarya</taxon>
        <taxon>Ascomycota</taxon>
        <taxon>Pezizomycotina</taxon>
        <taxon>Dothideomycetes</taxon>
        <taxon>Pleosporomycetidae</taxon>
        <taxon>Pleosporales</taxon>
        <taxon>Torulaceae</taxon>
        <taxon>Dendryphion</taxon>
    </lineage>
</organism>
<evidence type="ECO:0000313" key="4">
    <source>
        <dbReference type="Proteomes" id="UP000700596"/>
    </source>
</evidence>
<dbReference type="InterPro" id="IPR036291">
    <property type="entry name" value="NAD(P)-bd_dom_sf"/>
</dbReference>
<gene>
    <name evidence="3" type="ORF">B0J11DRAFT_556220</name>
</gene>
<protein>
    <submittedName>
        <fullName evidence="3">Uncharacterized protein</fullName>
    </submittedName>
</protein>
<proteinExistence type="inferred from homology"/>
<dbReference type="OrthoDB" id="1669814at2759"/>
<accession>A0A9P9E9Y7</accession>
<dbReference type="GO" id="GO:0016616">
    <property type="term" value="F:oxidoreductase activity, acting on the CH-OH group of donors, NAD or NADP as acceptor"/>
    <property type="evidence" value="ECO:0007669"/>
    <property type="project" value="UniProtKB-ARBA"/>
</dbReference>
<sequence>MNNWKKNRLQLLLNLYRANLIGGGRGLSPCMTEALVEAGGKSFVLTKLTLESEYGGTMHYHQVDVSKNREIEGIMEEIGSKYQRIDGLIAGATIQQVTPALDYSAEDIAEMLAVNYTGTFFSARACVRQMQKYKIQGPMCFIASMSGTIANKGFVAPIYNSSKAAVIQSGGIRVNTLSPVHIVTPMVEENFRKGEADQAAWEENSMLDRLSKPEEYQAAGLFLLSRGRNYTTGADLVMDGGCSSW</sequence>
<dbReference type="InterPro" id="IPR002347">
    <property type="entry name" value="SDR_fam"/>
</dbReference>
<dbReference type="Proteomes" id="UP000700596">
    <property type="component" value="Unassembled WGS sequence"/>
</dbReference>
<keyword evidence="2" id="KW-0560">Oxidoreductase</keyword>